<evidence type="ECO:0000313" key="2">
    <source>
        <dbReference type="EMBL" id="SDK41988.1"/>
    </source>
</evidence>
<evidence type="ECO:0000256" key="1">
    <source>
        <dbReference type="SAM" id="Phobius"/>
    </source>
</evidence>
<dbReference type="OrthoDB" id="9812349at2"/>
<keyword evidence="1" id="KW-1133">Transmembrane helix</keyword>
<dbReference type="GO" id="GO:0016020">
    <property type="term" value="C:membrane"/>
    <property type="evidence" value="ECO:0007669"/>
    <property type="project" value="InterPro"/>
</dbReference>
<sequence length="282" mass="31219">MRRFFAAFDSFVFKSFDILGRSSRSEYWCVMPVLWAVMIGLALWDFRSIWNTLDGGEMPSVNPLVYGSVLFILLTAIPRITLAMRRLQDSGRKGKWATLPYSAGFLALMGIFGLATSGAFVVDTDFSDFQIPAALLVNPTSTEAIVLTVFEFIQNIDSIHFVGSVPSAGDMSATIGRNTGADTSMVLPALIIMGMMFVYPPIALLIYLLLMTIASERDENAYGLPSHFDHGPRSNAKGEHNAFASYALLTRTEQKPTEAEIAARKQQVHSLYEQRVLGRQQN</sequence>
<gene>
    <name evidence="2" type="ORF">SAMN04488026_104041</name>
</gene>
<feature type="transmembrane region" description="Helical" evidence="1">
    <location>
        <begin position="64"/>
        <end position="82"/>
    </location>
</feature>
<organism evidence="2 3">
    <name type="scientific">Aliiruegeria lutimaris</name>
    <dbReference type="NCBI Taxonomy" id="571298"/>
    <lineage>
        <taxon>Bacteria</taxon>
        <taxon>Pseudomonadati</taxon>
        <taxon>Pseudomonadota</taxon>
        <taxon>Alphaproteobacteria</taxon>
        <taxon>Rhodobacterales</taxon>
        <taxon>Roseobacteraceae</taxon>
        <taxon>Aliiruegeria</taxon>
    </lineage>
</organism>
<dbReference type="AlphaFoldDB" id="A0A1G9BR92"/>
<accession>A0A1G9BR92</accession>
<dbReference type="EMBL" id="FNEK01000040">
    <property type="protein sequence ID" value="SDK41988.1"/>
    <property type="molecule type" value="Genomic_DNA"/>
</dbReference>
<dbReference type="Proteomes" id="UP000199382">
    <property type="component" value="Unassembled WGS sequence"/>
</dbReference>
<dbReference type="InterPro" id="IPR008523">
    <property type="entry name" value="DUF805"/>
</dbReference>
<dbReference type="RefSeq" id="WP_093159405.1">
    <property type="nucleotide sequence ID" value="NZ_FNEK01000040.1"/>
</dbReference>
<feature type="transmembrane region" description="Helical" evidence="1">
    <location>
        <begin position="27"/>
        <end position="44"/>
    </location>
</feature>
<keyword evidence="3" id="KW-1185">Reference proteome</keyword>
<feature type="transmembrane region" description="Helical" evidence="1">
    <location>
        <begin position="186"/>
        <end position="210"/>
    </location>
</feature>
<dbReference type="STRING" id="571298.SAMN04488026_104041"/>
<reference evidence="2 3" key="1">
    <citation type="submission" date="2016-10" db="EMBL/GenBank/DDBJ databases">
        <authorList>
            <person name="de Groot N.N."/>
        </authorList>
    </citation>
    <scope>NUCLEOTIDE SEQUENCE [LARGE SCALE GENOMIC DNA]</scope>
    <source>
        <strain evidence="2 3">DSM 25294</strain>
    </source>
</reference>
<keyword evidence="1" id="KW-0472">Membrane</keyword>
<name>A0A1G9BR92_9RHOB</name>
<feature type="transmembrane region" description="Helical" evidence="1">
    <location>
        <begin position="103"/>
        <end position="122"/>
    </location>
</feature>
<protein>
    <recommendedName>
        <fullName evidence="4">DUF805 domain-containing protein</fullName>
    </recommendedName>
</protein>
<proteinExistence type="predicted"/>
<evidence type="ECO:0008006" key="4">
    <source>
        <dbReference type="Google" id="ProtNLM"/>
    </source>
</evidence>
<keyword evidence="1" id="KW-0812">Transmembrane</keyword>
<dbReference type="Pfam" id="PF05656">
    <property type="entry name" value="DUF805"/>
    <property type="match status" value="1"/>
</dbReference>
<evidence type="ECO:0000313" key="3">
    <source>
        <dbReference type="Proteomes" id="UP000199382"/>
    </source>
</evidence>